<proteinExistence type="predicted"/>
<evidence type="ECO:0000313" key="3">
    <source>
        <dbReference type="Proteomes" id="UP000298416"/>
    </source>
</evidence>
<feature type="region of interest" description="Disordered" evidence="1">
    <location>
        <begin position="1"/>
        <end position="22"/>
    </location>
</feature>
<comment type="caution">
    <text evidence="2">The sequence shown here is derived from an EMBL/GenBank/DDBJ whole genome shotgun (WGS) entry which is preliminary data.</text>
</comment>
<dbReference type="Proteomes" id="UP000298416">
    <property type="component" value="Unassembled WGS sequence"/>
</dbReference>
<gene>
    <name evidence="2" type="ORF">SASPL_101606</name>
</gene>
<dbReference type="AlphaFoldDB" id="A0A8X8YS59"/>
<sequence length="100" mass="11460">MSAEQGRERSRSKRKKRMFTDTISSSPEASYVHTLHVVHAQIRACSCVVSCTSFSTLGISDLDVVKEFGFVGQEFDGYPKRMVHDIQNWNWFVEEEVRDG</sequence>
<name>A0A8X8YS59_SALSN</name>
<evidence type="ECO:0000256" key="1">
    <source>
        <dbReference type="SAM" id="MobiDB-lite"/>
    </source>
</evidence>
<evidence type="ECO:0000313" key="2">
    <source>
        <dbReference type="EMBL" id="KAG6436704.1"/>
    </source>
</evidence>
<reference evidence="2" key="2">
    <citation type="submission" date="2020-08" db="EMBL/GenBank/DDBJ databases">
        <title>Plant Genome Project.</title>
        <authorList>
            <person name="Zhang R.-G."/>
        </authorList>
    </citation>
    <scope>NUCLEOTIDE SEQUENCE</scope>
    <source>
        <strain evidence="2">Huo1</strain>
        <tissue evidence="2">Leaf</tissue>
    </source>
</reference>
<reference evidence="2" key="1">
    <citation type="submission" date="2018-01" db="EMBL/GenBank/DDBJ databases">
        <authorList>
            <person name="Mao J.F."/>
        </authorList>
    </citation>
    <scope>NUCLEOTIDE SEQUENCE</scope>
    <source>
        <strain evidence="2">Huo1</strain>
        <tissue evidence="2">Leaf</tissue>
    </source>
</reference>
<protein>
    <submittedName>
        <fullName evidence="2">Uncharacterized protein</fullName>
    </submittedName>
</protein>
<organism evidence="2">
    <name type="scientific">Salvia splendens</name>
    <name type="common">Scarlet sage</name>
    <dbReference type="NCBI Taxonomy" id="180675"/>
    <lineage>
        <taxon>Eukaryota</taxon>
        <taxon>Viridiplantae</taxon>
        <taxon>Streptophyta</taxon>
        <taxon>Embryophyta</taxon>
        <taxon>Tracheophyta</taxon>
        <taxon>Spermatophyta</taxon>
        <taxon>Magnoliopsida</taxon>
        <taxon>eudicotyledons</taxon>
        <taxon>Gunneridae</taxon>
        <taxon>Pentapetalae</taxon>
        <taxon>asterids</taxon>
        <taxon>lamiids</taxon>
        <taxon>Lamiales</taxon>
        <taxon>Lamiaceae</taxon>
        <taxon>Nepetoideae</taxon>
        <taxon>Mentheae</taxon>
        <taxon>Salviinae</taxon>
        <taxon>Salvia</taxon>
        <taxon>Salvia subgen. Calosphace</taxon>
        <taxon>core Calosphace</taxon>
    </lineage>
</organism>
<keyword evidence="3" id="KW-1185">Reference proteome</keyword>
<dbReference type="PANTHER" id="PTHR37733:SF1">
    <property type="entry name" value="SMAD_FHA DOMAIN-CONTAINING PROTEIN"/>
    <property type="match status" value="1"/>
</dbReference>
<dbReference type="EMBL" id="PNBA02000001">
    <property type="protein sequence ID" value="KAG6436704.1"/>
    <property type="molecule type" value="Genomic_DNA"/>
</dbReference>
<accession>A0A8X8YS59</accession>
<dbReference type="PANTHER" id="PTHR37733">
    <property type="entry name" value="SMAD/FHA DOMAIN-CONTAINING PROTEIN"/>
    <property type="match status" value="1"/>
</dbReference>